<dbReference type="Gene3D" id="3.40.50.1820">
    <property type="entry name" value="alpha/beta hydrolase"/>
    <property type="match status" value="1"/>
</dbReference>
<sequence>MDPAVPLHSSPAIAAVLATPLALMGGFLATGGGVFLIWSVKLLLSALFSIPDQCMYVFKHRRAILFSVGSRFRNFAYRRTGQEMEAASIRLLSERSCGQAFQSHERLRTALIIPGTWSGPRYDWARWAQCRKGLESAGLTVYGLCWESGNKQLSRSVAAENVRKWLDEAKFPLNTVVLIGHSYGGQVAAMAADHPAVERAVTIAAPFVSLRKLTIEEIASGGMAVFSRFVLLIIVFFGLLASAPYTGLDALWPTISWSTWESVTIAVGVAVLDFVRTVVGIVGAWSRWRPIADELPAARRVIALRVDEDEILDEMLDASVSAGVEPGSSPAFVEQKSLRREQFRKWSLPLYVWCVVLELIWLVATTKGKALSMESVLLYGLTAFLRGFFYVIAFIILLACAKSISKMARDIHALMRDLLGLVDYAALLRFNRRKVVARIAGLTSHELLVHGASIEASHGPGCEQRRVHMPNGRWTLRDGRRSLMNGRHSKAIEDATMAKAVVDALGLASTPGSGES</sequence>
<dbReference type="eggNOG" id="COG1073">
    <property type="taxonomic scope" value="Bacteria"/>
</dbReference>
<feature type="transmembrane region" description="Helical" evidence="1">
    <location>
        <begin position="263"/>
        <end position="285"/>
    </location>
</feature>
<dbReference type="EMBL" id="CP002287">
    <property type="protein sequence ID" value="ADP16799.1"/>
    <property type="molecule type" value="Genomic_DNA"/>
</dbReference>
<keyword evidence="1" id="KW-0812">Transmembrane</keyword>
<dbReference type="SUPFAM" id="SSF53474">
    <property type="entry name" value="alpha/beta-Hydrolases"/>
    <property type="match status" value="1"/>
</dbReference>
<dbReference type="InterPro" id="IPR029058">
    <property type="entry name" value="AB_hydrolase_fold"/>
</dbReference>
<feature type="transmembrane region" description="Helical" evidence="1">
    <location>
        <begin position="346"/>
        <end position="364"/>
    </location>
</feature>
<name>E3HJ57_ACHXA</name>
<dbReference type="OrthoDB" id="9112061at2"/>
<reference evidence="2 3" key="1">
    <citation type="journal article" date="2011" name="J. Bacteriol.">
        <title>Complete genome sequence of the haloaromatic acid-degrading bacterium Achromobacter xylosoxidans A8.</title>
        <authorList>
            <person name="Strnad H."/>
            <person name="Ridl J."/>
            <person name="Paces J."/>
            <person name="Kolar M."/>
            <person name="Vlcek C."/>
            <person name="Paces V."/>
        </authorList>
    </citation>
    <scope>NUCLEOTIDE SEQUENCE [LARGE SCALE GENOMIC DNA]</scope>
    <source>
        <strain evidence="2 3">A8</strain>
    </source>
</reference>
<keyword evidence="1" id="KW-0472">Membrane</keyword>
<feature type="transmembrane region" description="Helical" evidence="1">
    <location>
        <begin position="12"/>
        <end position="38"/>
    </location>
</feature>
<protein>
    <submittedName>
        <fullName evidence="2">Putative membrane protein 40</fullName>
    </submittedName>
</protein>
<proteinExistence type="predicted"/>
<evidence type="ECO:0000313" key="2">
    <source>
        <dbReference type="EMBL" id="ADP16799.1"/>
    </source>
</evidence>
<evidence type="ECO:0000256" key="1">
    <source>
        <dbReference type="SAM" id="Phobius"/>
    </source>
</evidence>
<dbReference type="HOGENOM" id="CLU_527499_0_0_4"/>
<feature type="transmembrane region" description="Helical" evidence="1">
    <location>
        <begin position="218"/>
        <end position="243"/>
    </location>
</feature>
<gene>
    <name evidence="2" type="ordered locus">AXYL_03479</name>
</gene>
<evidence type="ECO:0000313" key="3">
    <source>
        <dbReference type="Proteomes" id="UP000006876"/>
    </source>
</evidence>
<dbReference type="KEGG" id="axy:AXYL_03479"/>
<feature type="transmembrane region" description="Helical" evidence="1">
    <location>
        <begin position="376"/>
        <end position="399"/>
    </location>
</feature>
<organism evidence="2 3">
    <name type="scientific">Achromobacter xylosoxidans (strain A8)</name>
    <dbReference type="NCBI Taxonomy" id="762376"/>
    <lineage>
        <taxon>Bacteria</taxon>
        <taxon>Pseudomonadati</taxon>
        <taxon>Pseudomonadota</taxon>
        <taxon>Betaproteobacteria</taxon>
        <taxon>Burkholderiales</taxon>
        <taxon>Alcaligenaceae</taxon>
        <taxon>Achromobacter</taxon>
    </lineage>
</organism>
<dbReference type="AlphaFoldDB" id="E3HJ57"/>
<keyword evidence="1" id="KW-1133">Transmembrane helix</keyword>
<accession>E3HJ57</accession>
<dbReference type="RefSeq" id="WP_013394113.1">
    <property type="nucleotide sequence ID" value="NC_014640.1"/>
</dbReference>
<dbReference type="Proteomes" id="UP000006876">
    <property type="component" value="Chromosome"/>
</dbReference>